<evidence type="ECO:0000259" key="3">
    <source>
        <dbReference type="SMART" id="SM00822"/>
    </source>
</evidence>
<name>A0A4R3Z299_9GAMM</name>
<dbReference type="SUPFAM" id="SSF51735">
    <property type="entry name" value="NAD(P)-binding Rossmann-fold domains"/>
    <property type="match status" value="1"/>
</dbReference>
<protein>
    <submittedName>
        <fullName evidence="4">NAD(P)-dependent dehydrogenase (Short-subunit alcohol dehydrogenase family)</fullName>
    </submittedName>
</protein>
<dbReference type="Pfam" id="PF00106">
    <property type="entry name" value="adh_short"/>
    <property type="match status" value="1"/>
</dbReference>
<evidence type="ECO:0000256" key="2">
    <source>
        <dbReference type="ARBA" id="ARBA00023002"/>
    </source>
</evidence>
<gene>
    <name evidence="4" type="ORF">EDC52_101242</name>
</gene>
<dbReference type="EMBL" id="SMCR01000001">
    <property type="protein sequence ID" value="TCV99903.1"/>
    <property type="molecule type" value="Genomic_DNA"/>
</dbReference>
<dbReference type="PANTHER" id="PTHR42901">
    <property type="entry name" value="ALCOHOL DEHYDROGENASE"/>
    <property type="match status" value="1"/>
</dbReference>
<organism evidence="4 5">
    <name type="scientific">Biostraticola tofi</name>
    <dbReference type="NCBI Taxonomy" id="466109"/>
    <lineage>
        <taxon>Bacteria</taxon>
        <taxon>Pseudomonadati</taxon>
        <taxon>Pseudomonadota</taxon>
        <taxon>Gammaproteobacteria</taxon>
        <taxon>Enterobacterales</taxon>
        <taxon>Bruguierivoracaceae</taxon>
        <taxon>Biostraticola</taxon>
    </lineage>
</organism>
<dbReference type="PROSITE" id="PS00061">
    <property type="entry name" value="ADH_SHORT"/>
    <property type="match status" value="1"/>
</dbReference>
<dbReference type="SMART" id="SM00822">
    <property type="entry name" value="PKS_KR"/>
    <property type="match status" value="1"/>
</dbReference>
<feature type="domain" description="Ketoreductase" evidence="3">
    <location>
        <begin position="13"/>
        <end position="187"/>
    </location>
</feature>
<evidence type="ECO:0000313" key="4">
    <source>
        <dbReference type="EMBL" id="TCV99903.1"/>
    </source>
</evidence>
<dbReference type="PANTHER" id="PTHR42901:SF1">
    <property type="entry name" value="ALCOHOL DEHYDROGENASE"/>
    <property type="match status" value="1"/>
</dbReference>
<dbReference type="Proteomes" id="UP000295719">
    <property type="component" value="Unassembled WGS sequence"/>
</dbReference>
<evidence type="ECO:0000313" key="5">
    <source>
        <dbReference type="Proteomes" id="UP000295719"/>
    </source>
</evidence>
<keyword evidence="5" id="KW-1185">Reference proteome</keyword>
<dbReference type="RefSeq" id="WP_131863435.1">
    <property type="nucleotide sequence ID" value="NZ_SMCR01000001.1"/>
</dbReference>
<dbReference type="InterPro" id="IPR020904">
    <property type="entry name" value="Sc_DH/Rdtase_CS"/>
</dbReference>
<dbReference type="InterPro" id="IPR002347">
    <property type="entry name" value="SDR_fam"/>
</dbReference>
<dbReference type="InterPro" id="IPR057326">
    <property type="entry name" value="KR_dom"/>
</dbReference>
<evidence type="ECO:0000256" key="1">
    <source>
        <dbReference type="ARBA" id="ARBA00006484"/>
    </source>
</evidence>
<reference evidence="4 5" key="1">
    <citation type="submission" date="2019-03" db="EMBL/GenBank/DDBJ databases">
        <title>Genomic Encyclopedia of Type Strains, Phase IV (KMG-IV): sequencing the most valuable type-strain genomes for metagenomic binning, comparative biology and taxonomic classification.</title>
        <authorList>
            <person name="Goeker M."/>
        </authorList>
    </citation>
    <scope>NUCLEOTIDE SEQUENCE [LARGE SCALE GENOMIC DNA]</scope>
    <source>
        <strain evidence="4 5">DSM 19580</strain>
    </source>
</reference>
<dbReference type="OrthoDB" id="9790785at2"/>
<keyword evidence="2" id="KW-0560">Oxidoreductase</keyword>
<dbReference type="NCBIfam" id="NF006509">
    <property type="entry name" value="PRK08945.1"/>
    <property type="match status" value="1"/>
</dbReference>
<proteinExistence type="inferred from homology"/>
<comment type="similarity">
    <text evidence="1">Belongs to the short-chain dehydrogenases/reductases (SDR) family.</text>
</comment>
<accession>A0A4R3Z299</accession>
<dbReference type="PRINTS" id="PR00081">
    <property type="entry name" value="GDHRDH"/>
</dbReference>
<sequence length="253" mass="27613">MYYQPKTDLLNNRIIMVTGAGAGIGRQAALTYASYGATLVLLGRTEEKLRRVSREITHAGGAEPLVLVLDLQSSVEADYRRLAEQLSERLPRLDGLLNNAGLLGEIVPMARQTPSVWRQVMDVNINGTFMLTQALLPLLLRAPHPSLVFSSSSVGREGRANWGAYSVSKFATEGMMQVLADEYPAQVLRVNCINPGGTRTGMRADAFPDEDSMKLKTPADIMPIYLFLMGDDSKRKTGVSYDAQPGRKAGPAQ</sequence>
<dbReference type="GO" id="GO:0016491">
    <property type="term" value="F:oxidoreductase activity"/>
    <property type="evidence" value="ECO:0007669"/>
    <property type="project" value="UniProtKB-KW"/>
</dbReference>
<comment type="caution">
    <text evidence="4">The sequence shown here is derived from an EMBL/GenBank/DDBJ whole genome shotgun (WGS) entry which is preliminary data.</text>
</comment>
<dbReference type="Gene3D" id="3.40.50.720">
    <property type="entry name" value="NAD(P)-binding Rossmann-like Domain"/>
    <property type="match status" value="1"/>
</dbReference>
<dbReference type="AlphaFoldDB" id="A0A4R3Z299"/>
<dbReference type="InterPro" id="IPR036291">
    <property type="entry name" value="NAD(P)-bd_dom_sf"/>
</dbReference>